<keyword evidence="1" id="KW-0472">Membrane</keyword>
<keyword evidence="3" id="KW-1185">Reference proteome</keyword>
<dbReference type="EMBL" id="CP002047">
    <property type="protein sequence ID" value="ADI03287.1"/>
    <property type="molecule type" value="Genomic_DNA"/>
</dbReference>
<protein>
    <submittedName>
        <fullName evidence="2">Uncharacterized protein</fullName>
    </submittedName>
</protein>
<accession>D7BUU6</accession>
<feature type="transmembrane region" description="Helical" evidence="1">
    <location>
        <begin position="6"/>
        <end position="24"/>
    </location>
</feature>
<evidence type="ECO:0000313" key="2">
    <source>
        <dbReference type="EMBL" id="ADI03287.1"/>
    </source>
</evidence>
<reference evidence="2 3" key="1">
    <citation type="journal article" date="2010" name="J. Bacteriol.">
        <title>Genome sequence of the milbemycin-producing bacterium Streptomyces bingchenggensis.</title>
        <authorList>
            <person name="Wang X.J."/>
            <person name="Yan Y.J."/>
            <person name="Zhang B."/>
            <person name="An J."/>
            <person name="Wang J.J."/>
            <person name="Tian J."/>
            <person name="Jiang L."/>
            <person name="Chen Y.H."/>
            <person name="Huang S.X."/>
            <person name="Yin M."/>
            <person name="Zhang J."/>
            <person name="Gao A.L."/>
            <person name="Liu C.X."/>
            <person name="Zhu Z.X."/>
            <person name="Xiang W.S."/>
        </authorList>
    </citation>
    <scope>NUCLEOTIDE SEQUENCE [LARGE SCALE GENOMIC DNA]</scope>
    <source>
        <strain evidence="2 3">BCW-1</strain>
    </source>
</reference>
<dbReference type="Proteomes" id="UP000000377">
    <property type="component" value="Chromosome"/>
</dbReference>
<dbReference type="PATRIC" id="fig|749414.3.peg.172"/>
<evidence type="ECO:0000313" key="3">
    <source>
        <dbReference type="Proteomes" id="UP000000377"/>
    </source>
</evidence>
<evidence type="ECO:0000256" key="1">
    <source>
        <dbReference type="SAM" id="Phobius"/>
    </source>
</evidence>
<gene>
    <name evidence="2" type="ordered locus">SBI_00166</name>
</gene>
<sequence length="92" mass="10039">MYDVVSVAGIAVLVVGVLAIAAIVRSGSFIPNVRWRTCAECGHRPSEHSINKSRCLAVVGGSGDRYDSGGDWIGWWNETYCDCSGYREQKTQ</sequence>
<dbReference type="HOGENOM" id="CLU_2411810_0_0_11"/>
<proteinExistence type="predicted"/>
<dbReference type="AlphaFoldDB" id="D7BUU6"/>
<organism evidence="2 3">
    <name type="scientific">Streptomyces bingchenggensis (strain BCW-1)</name>
    <dbReference type="NCBI Taxonomy" id="749414"/>
    <lineage>
        <taxon>Bacteria</taxon>
        <taxon>Bacillati</taxon>
        <taxon>Actinomycetota</taxon>
        <taxon>Actinomycetes</taxon>
        <taxon>Kitasatosporales</taxon>
        <taxon>Streptomycetaceae</taxon>
        <taxon>Streptomyces</taxon>
    </lineage>
</organism>
<name>D7BUU6_STRBB</name>
<dbReference type="RefSeq" id="WP_014172766.1">
    <property type="nucleotide sequence ID" value="NC_016582.1"/>
</dbReference>
<keyword evidence="1" id="KW-1133">Transmembrane helix</keyword>
<keyword evidence="1" id="KW-0812">Transmembrane</keyword>
<dbReference type="KEGG" id="sbh:SBI_00166"/>